<accession>A0A3G5A1G2</accession>
<sequence>MCVFETECGTRIWYFEGKIHRCGGEPAIEHFNGDREWFIHGKRHRDGAAAWETIDGNKYWYKNGQLHREDGPACETRWTQRYYINGQLHRLNGPAIIYQDKKKNQYWINNKRMYAKFFVRLYCMIKKIEI</sequence>
<reference evidence="1" key="1">
    <citation type="submission" date="2018-10" db="EMBL/GenBank/DDBJ databases">
        <title>Hidden diversity of soil giant viruses.</title>
        <authorList>
            <person name="Schulz F."/>
            <person name="Alteio L."/>
            <person name="Goudeau D."/>
            <person name="Ryan E.M."/>
            <person name="Malmstrom R.R."/>
            <person name="Blanchard J."/>
            <person name="Woyke T."/>
        </authorList>
    </citation>
    <scope>NUCLEOTIDE SEQUENCE</scope>
    <source>
        <strain evidence="1">HAV1</strain>
    </source>
</reference>
<evidence type="ECO:0000313" key="1">
    <source>
        <dbReference type="EMBL" id="AYV81058.1"/>
    </source>
</evidence>
<dbReference type="EMBL" id="MK072257">
    <property type="protein sequence ID" value="AYV81058.1"/>
    <property type="molecule type" value="Genomic_DNA"/>
</dbReference>
<gene>
    <name evidence="1" type="ORF">Harvfovirus15_2</name>
</gene>
<organism evidence="1">
    <name type="scientific">Harvfovirus sp</name>
    <dbReference type="NCBI Taxonomy" id="2487768"/>
    <lineage>
        <taxon>Viruses</taxon>
        <taxon>Varidnaviria</taxon>
        <taxon>Bamfordvirae</taxon>
        <taxon>Nucleocytoviricota</taxon>
        <taxon>Megaviricetes</taxon>
        <taxon>Imitervirales</taxon>
        <taxon>Mimiviridae</taxon>
        <taxon>Klosneuvirinae</taxon>
    </lineage>
</organism>
<protein>
    <recommendedName>
        <fullName evidence="2">MORN repeat-containing protein</fullName>
    </recommendedName>
</protein>
<proteinExistence type="predicted"/>
<evidence type="ECO:0008006" key="2">
    <source>
        <dbReference type="Google" id="ProtNLM"/>
    </source>
</evidence>
<name>A0A3G5A1G2_9VIRU</name>